<evidence type="ECO:0000313" key="1">
    <source>
        <dbReference type="EMBL" id="SCW71005.1"/>
    </source>
</evidence>
<dbReference type="Proteomes" id="UP000242418">
    <property type="component" value="Unassembled WGS sequence"/>
</dbReference>
<accession>A0AB37ZA43</accession>
<comment type="caution">
    <text evidence="1">The sequence shown here is derived from an EMBL/GenBank/DDBJ whole genome shotgun (WGS) entry which is preliminary data.</text>
</comment>
<proteinExistence type="predicted"/>
<protein>
    <submittedName>
        <fullName evidence="1">Uncharacterized protein</fullName>
    </submittedName>
</protein>
<evidence type="ECO:0000313" key="2">
    <source>
        <dbReference type="Proteomes" id="UP000242418"/>
    </source>
</evidence>
<name>A0AB37ZA43_9PSED</name>
<dbReference type="AlphaFoldDB" id="A0AB37ZA43"/>
<dbReference type="EMBL" id="FMTL01000002">
    <property type="protein sequence ID" value="SCW71005.1"/>
    <property type="molecule type" value="Genomic_DNA"/>
</dbReference>
<keyword evidence="2" id="KW-1185">Reference proteome</keyword>
<sequence length="86" mass="9932">MSVLVIADIHSPFRSINRLSSPSIVIEPLAQRGKLRWQVRMGRRSLIFHEEHAARAFAAQLHMRLLWLQEHANTDDEFAPPGKSYE</sequence>
<gene>
    <name evidence="1" type="ORF">SAMN05216370_3026</name>
</gene>
<organism evidence="1 2">
    <name type="scientific">Pseudomonas peli</name>
    <dbReference type="NCBI Taxonomy" id="592361"/>
    <lineage>
        <taxon>Bacteria</taxon>
        <taxon>Pseudomonadati</taxon>
        <taxon>Pseudomonadota</taxon>
        <taxon>Gammaproteobacteria</taxon>
        <taxon>Pseudomonadales</taxon>
        <taxon>Pseudomonadaceae</taxon>
        <taxon>Pseudomonas</taxon>
    </lineage>
</organism>
<reference evidence="1 2" key="1">
    <citation type="submission" date="2016-10" db="EMBL/GenBank/DDBJ databases">
        <authorList>
            <person name="Varghese N."/>
            <person name="Submissions S."/>
        </authorList>
    </citation>
    <scope>NUCLEOTIDE SEQUENCE [LARGE SCALE GENOMIC DNA]</scope>
    <source>
        <strain evidence="1 2">DSM 17833</strain>
    </source>
</reference>